<dbReference type="Pfam" id="PF13487">
    <property type="entry name" value="HD_5"/>
    <property type="match status" value="1"/>
</dbReference>
<accession>A0A645B7S4</accession>
<dbReference type="InterPro" id="IPR037522">
    <property type="entry name" value="HD_GYP_dom"/>
</dbReference>
<feature type="domain" description="HD-GYP" evidence="1">
    <location>
        <begin position="119"/>
        <end position="315"/>
    </location>
</feature>
<dbReference type="Gene3D" id="1.10.3210.10">
    <property type="entry name" value="Hypothetical protein af1432"/>
    <property type="match status" value="1"/>
</dbReference>
<sequence length="358" mass="39917">MLENHHTGISPKIIVINVNFLVPGMEVARDVYSDDGRVLVSEGTIISQHTIHKLKNWQIDQLHIIAEVAVNPIINPKVQQFINNYNKSVTAVEKAFANIRETHEVSVDALEQTADIIVDEVTAAGNIIDQLYNLPSCDDYTFRHSVNVCAIAALIATWLKLPPDMVSAVSLAGLLHDIGKSGLPPHLLNKPYRLPQSDYEQYKQHTLLGLELANKNPNIAHSILSGIVQHHEREDGSGYPYGLPSEKIHPYAKIIAIADLYDEKLTINCEHPGKFSPYLSLEQLRDQIHLVDAKICIIFIDSMTNFLSGNLVALSDGRRGRVVCVNKQSPSRSMVQLPDCTVLDLSQIHNIHITYVIR</sequence>
<dbReference type="NCBIfam" id="TIGR00277">
    <property type="entry name" value="HDIG"/>
    <property type="match status" value="1"/>
</dbReference>
<dbReference type="PANTHER" id="PTHR43155:SF2">
    <property type="entry name" value="CYCLIC DI-GMP PHOSPHODIESTERASE PA4108"/>
    <property type="match status" value="1"/>
</dbReference>
<protein>
    <recommendedName>
        <fullName evidence="1">HD-GYP domain-containing protein</fullName>
    </recommendedName>
</protein>
<evidence type="ECO:0000259" key="1">
    <source>
        <dbReference type="PROSITE" id="PS51832"/>
    </source>
</evidence>
<dbReference type="AlphaFoldDB" id="A0A645B7S4"/>
<reference evidence="2" key="1">
    <citation type="submission" date="2019-08" db="EMBL/GenBank/DDBJ databases">
        <authorList>
            <person name="Kucharzyk K."/>
            <person name="Murdoch R.W."/>
            <person name="Higgins S."/>
            <person name="Loffler F."/>
        </authorList>
    </citation>
    <scope>NUCLEOTIDE SEQUENCE</scope>
</reference>
<name>A0A645B7S4_9ZZZZ</name>
<comment type="caution">
    <text evidence="2">The sequence shown here is derived from an EMBL/GenBank/DDBJ whole genome shotgun (WGS) entry which is preliminary data.</text>
</comment>
<dbReference type="PROSITE" id="PS51832">
    <property type="entry name" value="HD_GYP"/>
    <property type="match status" value="1"/>
</dbReference>
<dbReference type="SMART" id="SM00471">
    <property type="entry name" value="HDc"/>
    <property type="match status" value="1"/>
</dbReference>
<gene>
    <name evidence="2" type="ORF">SDC9_107970</name>
</gene>
<dbReference type="InterPro" id="IPR006675">
    <property type="entry name" value="HDIG_dom"/>
</dbReference>
<dbReference type="CDD" id="cd00077">
    <property type="entry name" value="HDc"/>
    <property type="match status" value="1"/>
</dbReference>
<dbReference type="SUPFAM" id="SSF109604">
    <property type="entry name" value="HD-domain/PDEase-like"/>
    <property type="match status" value="1"/>
</dbReference>
<dbReference type="PANTHER" id="PTHR43155">
    <property type="entry name" value="CYCLIC DI-GMP PHOSPHODIESTERASE PA4108-RELATED"/>
    <property type="match status" value="1"/>
</dbReference>
<organism evidence="2">
    <name type="scientific">bioreactor metagenome</name>
    <dbReference type="NCBI Taxonomy" id="1076179"/>
    <lineage>
        <taxon>unclassified sequences</taxon>
        <taxon>metagenomes</taxon>
        <taxon>ecological metagenomes</taxon>
    </lineage>
</organism>
<proteinExistence type="predicted"/>
<dbReference type="EMBL" id="VSSQ01018158">
    <property type="protein sequence ID" value="MPM61116.1"/>
    <property type="molecule type" value="Genomic_DNA"/>
</dbReference>
<evidence type="ECO:0000313" key="2">
    <source>
        <dbReference type="EMBL" id="MPM61116.1"/>
    </source>
</evidence>
<dbReference type="InterPro" id="IPR003607">
    <property type="entry name" value="HD/PDEase_dom"/>
</dbReference>